<dbReference type="AlphaFoldDB" id="A0AAD6XBH7"/>
<dbReference type="SUPFAM" id="SSF53448">
    <property type="entry name" value="Nucleotide-diphospho-sugar transferases"/>
    <property type="match status" value="1"/>
</dbReference>
<dbReference type="InterPro" id="IPR029044">
    <property type="entry name" value="Nucleotide-diphossugar_trans"/>
</dbReference>
<keyword evidence="5" id="KW-1185">Reference proteome</keyword>
<dbReference type="InterPro" id="IPR007577">
    <property type="entry name" value="GlycoTrfase_DXD_sugar-bd_CS"/>
</dbReference>
<comment type="similarity">
    <text evidence="1">Belongs to the glycosyltransferase 32 family.</text>
</comment>
<dbReference type="PANTHER" id="PTHR12042">
    <property type="entry name" value="LACTOSYLCERAMIDE 4-ALPHA-GALACTOSYLTRANSFERASE ALPHA- 1,4-GALACTOSYLTRANSFERASE"/>
    <property type="match status" value="1"/>
</dbReference>
<dbReference type="GO" id="GO:0016020">
    <property type="term" value="C:membrane"/>
    <property type="evidence" value="ECO:0007669"/>
    <property type="project" value="GOC"/>
</dbReference>
<dbReference type="GO" id="GO:0016758">
    <property type="term" value="F:hexosyltransferase activity"/>
    <property type="evidence" value="ECO:0007669"/>
    <property type="project" value="TreeGrafter"/>
</dbReference>
<dbReference type="InterPro" id="IPR051981">
    <property type="entry name" value="Glycosyltransf_32"/>
</dbReference>
<proteinExistence type="inferred from homology"/>
<keyword evidence="3" id="KW-0812">Transmembrane</keyword>
<dbReference type="Proteomes" id="UP001218188">
    <property type="component" value="Unassembled WGS sequence"/>
</dbReference>
<evidence type="ECO:0000313" key="4">
    <source>
        <dbReference type="EMBL" id="KAJ7043807.1"/>
    </source>
</evidence>
<keyword evidence="3" id="KW-1133">Transmembrane helix</keyword>
<accession>A0AAD6XBH7</accession>
<dbReference type="Pfam" id="PF04488">
    <property type="entry name" value="Gly_transf_sug"/>
    <property type="match status" value="1"/>
</dbReference>
<name>A0AAD6XBH7_9AGAR</name>
<evidence type="ECO:0000256" key="3">
    <source>
        <dbReference type="SAM" id="Phobius"/>
    </source>
</evidence>
<feature type="region of interest" description="Disordered" evidence="2">
    <location>
        <begin position="1"/>
        <end position="33"/>
    </location>
</feature>
<protein>
    <submittedName>
        <fullName evidence="4">Glycosyltransferase family 32 protein</fullName>
    </submittedName>
</protein>
<evidence type="ECO:0000256" key="1">
    <source>
        <dbReference type="ARBA" id="ARBA00009003"/>
    </source>
</evidence>
<dbReference type="EMBL" id="JARJCM010000008">
    <property type="protein sequence ID" value="KAJ7043807.1"/>
    <property type="molecule type" value="Genomic_DNA"/>
</dbReference>
<dbReference type="GO" id="GO:0006688">
    <property type="term" value="P:glycosphingolipid biosynthetic process"/>
    <property type="evidence" value="ECO:0007669"/>
    <property type="project" value="TreeGrafter"/>
</dbReference>
<feature type="transmembrane region" description="Helical" evidence="3">
    <location>
        <begin position="73"/>
        <end position="95"/>
    </location>
</feature>
<gene>
    <name evidence="4" type="ORF">C8F04DRAFT_1207077</name>
</gene>
<evidence type="ECO:0000256" key="2">
    <source>
        <dbReference type="SAM" id="MobiDB-lite"/>
    </source>
</evidence>
<evidence type="ECO:0000313" key="5">
    <source>
        <dbReference type="Proteomes" id="UP001218188"/>
    </source>
</evidence>
<reference evidence="4" key="1">
    <citation type="submission" date="2023-03" db="EMBL/GenBank/DDBJ databases">
        <title>Massive genome expansion in bonnet fungi (Mycena s.s.) driven by repeated elements and novel gene families across ecological guilds.</title>
        <authorList>
            <consortium name="Lawrence Berkeley National Laboratory"/>
            <person name="Harder C.B."/>
            <person name="Miyauchi S."/>
            <person name="Viragh M."/>
            <person name="Kuo A."/>
            <person name="Thoen E."/>
            <person name="Andreopoulos B."/>
            <person name="Lu D."/>
            <person name="Skrede I."/>
            <person name="Drula E."/>
            <person name="Henrissat B."/>
            <person name="Morin E."/>
            <person name="Kohler A."/>
            <person name="Barry K."/>
            <person name="LaButti K."/>
            <person name="Morin E."/>
            <person name="Salamov A."/>
            <person name="Lipzen A."/>
            <person name="Mereny Z."/>
            <person name="Hegedus B."/>
            <person name="Baldrian P."/>
            <person name="Stursova M."/>
            <person name="Weitz H."/>
            <person name="Taylor A."/>
            <person name="Grigoriev I.V."/>
            <person name="Nagy L.G."/>
            <person name="Martin F."/>
            <person name="Kauserud H."/>
        </authorList>
    </citation>
    <scope>NUCLEOTIDE SEQUENCE</scope>
    <source>
        <strain evidence="4">CBHHK200</strain>
    </source>
</reference>
<keyword evidence="3" id="KW-0472">Membrane</keyword>
<sequence>MSRGGYERLPMYAFPDSSPRQRHSPRSSSPPFSFTSASTYHLNFPSHDTITLPRPSSRIHSQQSHFHLKTRSIITLLKIVLPASLLLLLLGFYLYEPHIELAFYSRTWTQKQIFPVPRLSGCFEEARVNPTYNLTDGLHGPRRTEVQAGMSLRMGIDCYDFAGTIQSVPRTPTTFISADARTQYHTYWRNDLAEFGPRQEWMLKSFFATQNLATSRLVLWSNGDLGPNDILNRYKDTFPNSFALRVVDIPTLARGTDLEGSPLLVQKDKKAWVDGDLVRLLLLWNFGGIWVDMDSLLTRDLDPLLEHEFVTQWDCYDKLYQPLNGALMRFKQHSPYLCEAFHIMSTADAPRPGSTDWGSLLYLKLWRALVAGGIPPFKVLPFCFSDARSCRLDNRLPDPFESDDVRGNRMGMWNGGMGDRGKLDGALHKIFGVHLHNQWEKGFPEGGWVERLLLKGYDNHLQSK</sequence>
<comment type="caution">
    <text evidence="4">The sequence shown here is derived from an EMBL/GenBank/DDBJ whole genome shotgun (WGS) entry which is preliminary data.</text>
</comment>
<organism evidence="4 5">
    <name type="scientific">Mycena alexandri</name>
    <dbReference type="NCBI Taxonomy" id="1745969"/>
    <lineage>
        <taxon>Eukaryota</taxon>
        <taxon>Fungi</taxon>
        <taxon>Dikarya</taxon>
        <taxon>Basidiomycota</taxon>
        <taxon>Agaricomycotina</taxon>
        <taxon>Agaricomycetes</taxon>
        <taxon>Agaricomycetidae</taxon>
        <taxon>Agaricales</taxon>
        <taxon>Marasmiineae</taxon>
        <taxon>Mycenaceae</taxon>
        <taxon>Mycena</taxon>
    </lineage>
</organism>
<dbReference type="Gene3D" id="3.90.550.20">
    <property type="match status" value="1"/>
</dbReference>
<dbReference type="PANTHER" id="PTHR12042:SF21">
    <property type="entry name" value="ALPHA1,4-GALACTOSYLTRANSFERASE 1-RELATED"/>
    <property type="match status" value="1"/>
</dbReference>